<dbReference type="SUPFAM" id="SSF50199">
    <property type="entry name" value="Staphylococcal nuclease"/>
    <property type="match status" value="1"/>
</dbReference>
<dbReference type="SMART" id="SM00318">
    <property type="entry name" value="SNc"/>
    <property type="match status" value="1"/>
</dbReference>
<keyword evidence="3" id="KW-0378">Hydrolase</keyword>
<evidence type="ECO:0000256" key="2">
    <source>
        <dbReference type="ARBA" id="ARBA00022759"/>
    </source>
</evidence>
<evidence type="ECO:0000256" key="1">
    <source>
        <dbReference type="ARBA" id="ARBA00022722"/>
    </source>
</evidence>
<dbReference type="AlphaFoldDB" id="A0A916VU38"/>
<dbReference type="EMBL" id="BMKB01000001">
    <property type="protein sequence ID" value="GGA35187.1"/>
    <property type="molecule type" value="Genomic_DNA"/>
</dbReference>
<reference evidence="5 6" key="1">
    <citation type="journal article" date="2014" name="Int. J. Syst. Evol. Microbiol.">
        <title>Complete genome sequence of Corynebacterium casei LMG S-19264T (=DSM 44701T), isolated from a smear-ripened cheese.</title>
        <authorList>
            <consortium name="US DOE Joint Genome Institute (JGI-PGF)"/>
            <person name="Walter F."/>
            <person name="Albersmeier A."/>
            <person name="Kalinowski J."/>
            <person name="Ruckert C."/>
        </authorList>
    </citation>
    <scope>NUCLEOTIDE SEQUENCE [LARGE SCALE GENOMIC DNA]</scope>
    <source>
        <strain evidence="5 6">CGMCC 1.15896</strain>
    </source>
</reference>
<evidence type="ECO:0000313" key="5">
    <source>
        <dbReference type="EMBL" id="GGA35187.1"/>
    </source>
</evidence>
<dbReference type="InterPro" id="IPR035437">
    <property type="entry name" value="SNase_OB-fold_sf"/>
</dbReference>
<protein>
    <recommendedName>
        <fullName evidence="4">TNase-like domain-containing protein</fullName>
    </recommendedName>
</protein>
<comment type="caution">
    <text evidence="5">The sequence shown here is derived from an EMBL/GenBank/DDBJ whole genome shotgun (WGS) entry which is preliminary data.</text>
</comment>
<organism evidence="5 6">
    <name type="scientific">Pelagibacterium lentulum</name>
    <dbReference type="NCBI Taxonomy" id="2029865"/>
    <lineage>
        <taxon>Bacteria</taxon>
        <taxon>Pseudomonadati</taxon>
        <taxon>Pseudomonadota</taxon>
        <taxon>Alphaproteobacteria</taxon>
        <taxon>Hyphomicrobiales</taxon>
        <taxon>Devosiaceae</taxon>
        <taxon>Pelagibacterium</taxon>
    </lineage>
</organism>
<keyword evidence="1" id="KW-0540">Nuclease</keyword>
<dbReference type="GO" id="GO:0004519">
    <property type="term" value="F:endonuclease activity"/>
    <property type="evidence" value="ECO:0007669"/>
    <property type="project" value="UniProtKB-KW"/>
</dbReference>
<accession>A0A916VU38</accession>
<dbReference type="InterPro" id="IPR016071">
    <property type="entry name" value="Staphylococal_nuclease_OB-fold"/>
</dbReference>
<proteinExistence type="predicted"/>
<evidence type="ECO:0000259" key="4">
    <source>
        <dbReference type="PROSITE" id="PS50830"/>
    </source>
</evidence>
<dbReference type="Proteomes" id="UP000596977">
    <property type="component" value="Unassembled WGS sequence"/>
</dbReference>
<dbReference type="GO" id="GO:0016787">
    <property type="term" value="F:hydrolase activity"/>
    <property type="evidence" value="ECO:0007669"/>
    <property type="project" value="UniProtKB-KW"/>
</dbReference>
<dbReference type="Gene3D" id="2.40.50.90">
    <property type="match status" value="1"/>
</dbReference>
<dbReference type="RefSeq" id="WP_244640537.1">
    <property type="nucleotide sequence ID" value="NZ_BMKB01000001.1"/>
</dbReference>
<keyword evidence="6" id="KW-1185">Reference proteome</keyword>
<gene>
    <name evidence="5" type="ORF">GCM10011499_00600</name>
</gene>
<evidence type="ECO:0000256" key="3">
    <source>
        <dbReference type="ARBA" id="ARBA00022801"/>
    </source>
</evidence>
<dbReference type="PROSITE" id="PS50830">
    <property type="entry name" value="TNASE_3"/>
    <property type="match status" value="1"/>
</dbReference>
<sequence length="280" mass="30816">MTGFGVFEACDLLGRTILSVIGLMAFSVSSAFGEICETLREGPTARVVAIADGDTLDLETGLTVRLVGIQAPKLPLGREGFEPWPLGDEAKAALSDLALGKMATLYYGDETRDRHGRALAHVLVAGEDGSVWAQQALLEMGLARVYSFPDNRQCIAQMYKAERIGRVERRGIWRHPFYAIRDGADHDALLEHVGGFELVEGRVLNAALAGGRIYLNFGRYWKEDFTVVIEAAGQRVFERDGIDPLALENQVIRVRGWLDELDGPRILVTHPEQIELLGAQ</sequence>
<dbReference type="PANTHER" id="PTHR12302:SF3">
    <property type="entry name" value="SERINE_THREONINE-PROTEIN KINASE 31"/>
    <property type="match status" value="1"/>
</dbReference>
<name>A0A916VU38_9HYPH</name>
<dbReference type="Pfam" id="PF00565">
    <property type="entry name" value="SNase"/>
    <property type="match status" value="1"/>
</dbReference>
<keyword evidence="2" id="KW-0255">Endonuclease</keyword>
<feature type="domain" description="TNase-like" evidence="4">
    <location>
        <begin position="41"/>
        <end position="175"/>
    </location>
</feature>
<evidence type="ECO:0000313" key="6">
    <source>
        <dbReference type="Proteomes" id="UP000596977"/>
    </source>
</evidence>
<dbReference type="PANTHER" id="PTHR12302">
    <property type="entry name" value="EBNA2 BINDING PROTEIN P100"/>
    <property type="match status" value="1"/>
</dbReference>